<dbReference type="Proteomes" id="UP001152622">
    <property type="component" value="Chromosome 1"/>
</dbReference>
<dbReference type="PANTHER" id="PTHR46026">
    <property type="entry name" value="RHO-TYPE GUANINE NUCLEOTIDE EXCHANGE FACTOR, ISOFORM F"/>
    <property type="match status" value="1"/>
</dbReference>
<dbReference type="AlphaFoldDB" id="A0A9Q1GH97"/>
<protein>
    <recommendedName>
        <fullName evidence="4">SH3 domain-containing protein</fullName>
    </recommendedName>
</protein>
<feature type="compositionally biased region" description="Polar residues" evidence="3">
    <location>
        <begin position="798"/>
        <end position="819"/>
    </location>
</feature>
<dbReference type="SUPFAM" id="SSF50044">
    <property type="entry name" value="SH3-domain"/>
    <property type="match status" value="3"/>
</dbReference>
<dbReference type="EMBL" id="JAINUF010000001">
    <property type="protein sequence ID" value="KAJ8383200.1"/>
    <property type="molecule type" value="Genomic_DNA"/>
</dbReference>
<feature type="compositionally biased region" description="Low complexity" evidence="3">
    <location>
        <begin position="243"/>
        <end position="255"/>
    </location>
</feature>
<feature type="region of interest" description="Disordered" evidence="3">
    <location>
        <begin position="1"/>
        <end position="224"/>
    </location>
</feature>
<evidence type="ECO:0000259" key="4">
    <source>
        <dbReference type="PROSITE" id="PS50002"/>
    </source>
</evidence>
<feature type="compositionally biased region" description="Basic and acidic residues" evidence="3">
    <location>
        <begin position="701"/>
        <end position="712"/>
    </location>
</feature>
<dbReference type="PANTHER" id="PTHR46026:SF1">
    <property type="entry name" value="RHO-TYPE GUANINE NUCLEOTIDE EXCHANGE FACTOR, ISOFORM F"/>
    <property type="match status" value="1"/>
</dbReference>
<feature type="compositionally biased region" description="Basic and acidic residues" evidence="3">
    <location>
        <begin position="474"/>
        <end position="507"/>
    </location>
</feature>
<feature type="compositionally biased region" description="Low complexity" evidence="3">
    <location>
        <begin position="606"/>
        <end position="617"/>
    </location>
</feature>
<dbReference type="PRINTS" id="PR00499">
    <property type="entry name" value="P67PHOX"/>
</dbReference>
<evidence type="ECO:0000256" key="3">
    <source>
        <dbReference type="SAM" id="MobiDB-lite"/>
    </source>
</evidence>
<feature type="compositionally biased region" description="Acidic residues" evidence="3">
    <location>
        <begin position="1"/>
        <end position="13"/>
    </location>
</feature>
<feature type="region of interest" description="Disordered" evidence="3">
    <location>
        <begin position="243"/>
        <end position="315"/>
    </location>
</feature>
<dbReference type="PROSITE" id="PS50002">
    <property type="entry name" value="SH3"/>
    <property type="match status" value="3"/>
</dbReference>
<dbReference type="InterPro" id="IPR036028">
    <property type="entry name" value="SH3-like_dom_sf"/>
</dbReference>
<feature type="compositionally biased region" description="Basic and acidic residues" evidence="3">
    <location>
        <begin position="200"/>
        <end position="213"/>
    </location>
</feature>
<dbReference type="Gene3D" id="2.30.30.40">
    <property type="entry name" value="SH3 Domains"/>
    <property type="match status" value="3"/>
</dbReference>
<keyword evidence="1 2" id="KW-0728">SH3 domain</keyword>
<feature type="compositionally biased region" description="Polar residues" evidence="3">
    <location>
        <begin position="45"/>
        <end position="54"/>
    </location>
</feature>
<dbReference type="Pfam" id="PF00018">
    <property type="entry name" value="SH3_1"/>
    <property type="match status" value="3"/>
</dbReference>
<reference evidence="5" key="1">
    <citation type="journal article" date="2023" name="Science">
        <title>Genome structures resolve the early diversification of teleost fishes.</title>
        <authorList>
            <person name="Parey E."/>
            <person name="Louis A."/>
            <person name="Montfort J."/>
            <person name="Bouchez O."/>
            <person name="Roques C."/>
            <person name="Iampietro C."/>
            <person name="Lluch J."/>
            <person name="Castinel A."/>
            <person name="Donnadieu C."/>
            <person name="Desvignes T."/>
            <person name="Floi Bucao C."/>
            <person name="Jouanno E."/>
            <person name="Wen M."/>
            <person name="Mejri S."/>
            <person name="Dirks R."/>
            <person name="Jansen H."/>
            <person name="Henkel C."/>
            <person name="Chen W.J."/>
            <person name="Zahm M."/>
            <person name="Cabau C."/>
            <person name="Klopp C."/>
            <person name="Thompson A.W."/>
            <person name="Robinson-Rechavi M."/>
            <person name="Braasch I."/>
            <person name="Lecointre G."/>
            <person name="Bobe J."/>
            <person name="Postlethwait J.H."/>
            <person name="Berthelot C."/>
            <person name="Roest Crollius H."/>
            <person name="Guiguen Y."/>
        </authorList>
    </citation>
    <scope>NUCLEOTIDE SEQUENCE</scope>
    <source>
        <strain evidence="5">WJC10195</strain>
    </source>
</reference>
<feature type="compositionally biased region" description="Basic and acidic residues" evidence="3">
    <location>
        <begin position="305"/>
        <end position="315"/>
    </location>
</feature>
<comment type="caution">
    <text evidence="5">The sequence shown here is derived from an EMBL/GenBank/DDBJ whole genome shotgun (WGS) entry which is preliminary data.</text>
</comment>
<feature type="compositionally biased region" description="Acidic residues" evidence="3">
    <location>
        <begin position="374"/>
        <end position="383"/>
    </location>
</feature>
<feature type="compositionally biased region" description="Basic and acidic residues" evidence="3">
    <location>
        <begin position="66"/>
        <end position="77"/>
    </location>
</feature>
<dbReference type="CDD" id="cd11816">
    <property type="entry name" value="SH3_Eve1_3"/>
    <property type="match status" value="1"/>
</dbReference>
<feature type="compositionally biased region" description="Basic and acidic residues" evidence="3">
    <location>
        <begin position="405"/>
        <end position="414"/>
    </location>
</feature>
<dbReference type="InterPro" id="IPR001452">
    <property type="entry name" value="SH3_domain"/>
</dbReference>
<feature type="compositionally biased region" description="Low complexity" evidence="3">
    <location>
        <begin position="270"/>
        <end position="288"/>
    </location>
</feature>
<feature type="compositionally biased region" description="Low complexity" evidence="3">
    <location>
        <begin position="767"/>
        <end position="777"/>
    </location>
</feature>
<feature type="compositionally biased region" description="Low complexity" evidence="3">
    <location>
        <begin position="787"/>
        <end position="797"/>
    </location>
</feature>
<feature type="domain" description="SH3" evidence="4">
    <location>
        <begin position="946"/>
        <end position="1005"/>
    </location>
</feature>
<feature type="compositionally biased region" description="Polar residues" evidence="3">
    <location>
        <begin position="717"/>
        <end position="739"/>
    </location>
</feature>
<dbReference type="InterPro" id="IPR035835">
    <property type="entry name" value="Eve1_SH3_3"/>
</dbReference>
<feature type="region of interest" description="Disordered" evidence="3">
    <location>
        <begin position="353"/>
        <end position="873"/>
    </location>
</feature>
<gene>
    <name evidence="5" type="ORF">SKAU_G00039780</name>
</gene>
<keyword evidence="6" id="KW-1185">Reference proteome</keyword>
<dbReference type="OrthoDB" id="27823at2759"/>
<dbReference type="SMART" id="SM00326">
    <property type="entry name" value="SH3"/>
    <property type="match status" value="3"/>
</dbReference>
<evidence type="ECO:0000256" key="1">
    <source>
        <dbReference type="ARBA" id="ARBA00022443"/>
    </source>
</evidence>
<feature type="compositionally biased region" description="Low complexity" evidence="3">
    <location>
        <begin position="147"/>
        <end position="158"/>
    </location>
</feature>
<evidence type="ECO:0000256" key="2">
    <source>
        <dbReference type="PROSITE-ProRule" id="PRU00192"/>
    </source>
</evidence>
<proteinExistence type="predicted"/>
<feature type="region of interest" description="Disordered" evidence="3">
    <location>
        <begin position="1014"/>
        <end position="1039"/>
    </location>
</feature>
<feature type="compositionally biased region" description="Basic and acidic residues" evidence="3">
    <location>
        <begin position="34"/>
        <end position="44"/>
    </location>
</feature>
<evidence type="ECO:0000313" key="5">
    <source>
        <dbReference type="EMBL" id="KAJ8383200.1"/>
    </source>
</evidence>
<feature type="domain" description="SH3" evidence="4">
    <location>
        <begin position="1042"/>
        <end position="1101"/>
    </location>
</feature>
<feature type="domain" description="SH3" evidence="4">
    <location>
        <begin position="871"/>
        <end position="930"/>
    </location>
</feature>
<feature type="compositionally biased region" description="Basic and acidic residues" evidence="3">
    <location>
        <begin position="858"/>
        <end position="871"/>
    </location>
</feature>
<feature type="compositionally biased region" description="Pro residues" evidence="3">
    <location>
        <begin position="419"/>
        <end position="432"/>
    </location>
</feature>
<evidence type="ECO:0000313" key="6">
    <source>
        <dbReference type="Proteomes" id="UP001152622"/>
    </source>
</evidence>
<name>A0A9Q1GH97_SYNKA</name>
<accession>A0A9Q1GH97</accession>
<organism evidence="5 6">
    <name type="scientific">Synaphobranchus kaupii</name>
    <name type="common">Kaup's arrowtooth eel</name>
    <dbReference type="NCBI Taxonomy" id="118154"/>
    <lineage>
        <taxon>Eukaryota</taxon>
        <taxon>Metazoa</taxon>
        <taxon>Chordata</taxon>
        <taxon>Craniata</taxon>
        <taxon>Vertebrata</taxon>
        <taxon>Euteleostomi</taxon>
        <taxon>Actinopterygii</taxon>
        <taxon>Neopterygii</taxon>
        <taxon>Teleostei</taxon>
        <taxon>Anguilliformes</taxon>
        <taxon>Synaphobranchidae</taxon>
        <taxon>Synaphobranchus</taxon>
    </lineage>
</organism>
<feature type="compositionally biased region" description="Pro residues" evidence="3">
    <location>
        <begin position="453"/>
        <end position="469"/>
    </location>
</feature>
<sequence>MAEARVDEEEEELRELREPGVRRNARQSSPATGRSERNKPDRRLSSQGPLSSIRSAIKRTTTRSNSESDSRERRRPEITILSAEPLAANAWFPGASAGFPPPPPPTDHIWGGSIPAAAQPPPSYDQVIREKTQEQAPPPDSTPKLSTTTTIATQTDLTPEAVTSDLQCSVTSEAVEKKASPARRPPKPPRPSFPVKPRARPSDAAENSSDRLGESSVFPSQEQTVTNVHAAQAINSLIDSSGEFLSSSLTSGSHLQTDPCEPCLISLDFPSTSTATSSALPPSSQSAANGQPQEDARRPTPRPRSKPDTKEVKVQTLVRLRDYGENVQVSQSGGDVSSGKYLQELLDIFGSGDQFLSGQSEHIGESDQSKQNDLGDESEEDDMSALRTKIQAFEKQGGADEADGEPVKRPEPRPRAQQPKPPPIAARPPVPSKPSLAPRPSDKGFWDKGSTPGPKPETNNPPTPAPRPLLPKKCPAENDHKEAQKCPTESDHKEAQKCPTENDHKEAPASLTRPPRPSVAARPKNPVARDEGCAVGRPAPPVQPNVPVDLLDFSCPPIVTVATETGPDCENIKTASDDVTTKQEQPLVTFPDRPSVPQKPTVNRVSGKTGKSGSDGSAEPAPPLPAQDPVGGLAPPVAPKTSVASKSTTQHPSTSPPQPPAEESSNCDRPGGSVPLPPRPLGGHPLYNSYTKKNGAQVPSERTDSADPECHAGEAQSRVQSSSTKTSAPLVDTSSSSEPQVMPPKTSAPLVDTSSSSEPQVMPPKTSASLVDTSSSSEPQVMPPKTSASLVDTSSSSEPQVMSPKTSAPLVDTSSSSEPQVIPPKTIAPLVDISSSSEPQVMPPKTSAPLVDTSSSSEPEKPAPKQPRRESSGLQVQVLHDFTPEGPNELGLRAGDMVSMVERVDSDWFRGTCRGSSGIFPVNHVKTLSSAPANGNKEELVAVAVSSGPRCVARFDYEAEQGDELSFSEGAVIGLKEYVDQEWVRGEIGGQTGIFPLNFVDVVEDLPAAEVPQSIQKKTEPSGSATSLQNQEAAKSGQSEPAEEEWVLALFDFNGQTEEDLSFKQGARILITKHVDSDWCCGKLDGKQGLFPKAFVQINCAGRGCNNQSGIHR</sequence>